<dbReference type="Pfam" id="PF00702">
    <property type="entry name" value="Hydrolase"/>
    <property type="match status" value="1"/>
</dbReference>
<dbReference type="OrthoDB" id="9797415at2"/>
<dbReference type="Gene3D" id="3.40.50.1000">
    <property type="entry name" value="HAD superfamily/HAD-like"/>
    <property type="match status" value="1"/>
</dbReference>
<evidence type="ECO:0000313" key="1">
    <source>
        <dbReference type="EMBL" id="GCB36278.1"/>
    </source>
</evidence>
<dbReference type="RefSeq" id="WP_125041986.1">
    <property type="nucleotide sequence ID" value="NZ_BHWB01000010.1"/>
</dbReference>
<dbReference type="CDD" id="cd02603">
    <property type="entry name" value="HAD_sEH-N_like"/>
    <property type="match status" value="1"/>
</dbReference>
<keyword evidence="2" id="KW-1185">Reference proteome</keyword>
<dbReference type="InterPro" id="IPR006439">
    <property type="entry name" value="HAD-SF_hydro_IA"/>
</dbReference>
<name>A0A401LXL5_9BACE</name>
<sequence>MIKNIVFDFGGVIADISRDKAVRAFFKIGLKDAETRLDKYHQTGIFQELEEGKLSADEFREELSKLCHRELTIEEVQQAWLGFFTGIDIRKLDYILELKKSYRIYILSNTNPYVMSWACSSQFSSQGKSLVDYCEKLYLSYQIGYTKPEPKIFDYMLKDSKIIPSETMFVDDGSSNIEIGKKLGFYTFQPQNGADWREELTQLLKSPS</sequence>
<dbReference type="PANTHER" id="PTHR43611">
    <property type="entry name" value="ALPHA-D-GLUCOSE 1-PHOSPHATE PHOSPHATASE"/>
    <property type="match status" value="1"/>
</dbReference>
<dbReference type="InterPro" id="IPR036412">
    <property type="entry name" value="HAD-like_sf"/>
</dbReference>
<dbReference type="PANTHER" id="PTHR43611:SF3">
    <property type="entry name" value="FLAVIN MONONUCLEOTIDE HYDROLASE 1, CHLOROPLATIC"/>
    <property type="match status" value="1"/>
</dbReference>
<protein>
    <submittedName>
        <fullName evidence="1">D-ribitol-5-phosphate phosphatase</fullName>
    </submittedName>
</protein>
<dbReference type="Gene3D" id="1.10.150.240">
    <property type="entry name" value="Putative phosphatase, domain 2"/>
    <property type="match status" value="1"/>
</dbReference>
<dbReference type="Proteomes" id="UP000288079">
    <property type="component" value="Unassembled WGS sequence"/>
</dbReference>
<organism evidence="1 2">
    <name type="scientific">Bacteroides faecalis</name>
    <dbReference type="NCBI Taxonomy" id="2447885"/>
    <lineage>
        <taxon>Bacteria</taxon>
        <taxon>Pseudomonadati</taxon>
        <taxon>Bacteroidota</taxon>
        <taxon>Bacteroidia</taxon>
        <taxon>Bacteroidales</taxon>
        <taxon>Bacteroidaceae</taxon>
        <taxon>Bacteroides</taxon>
    </lineage>
</organism>
<evidence type="ECO:0000313" key="2">
    <source>
        <dbReference type="Proteomes" id="UP000288079"/>
    </source>
</evidence>
<dbReference type="NCBIfam" id="TIGR01509">
    <property type="entry name" value="HAD-SF-IA-v3"/>
    <property type="match status" value="1"/>
</dbReference>
<reference evidence="1 2" key="1">
    <citation type="submission" date="2018-10" db="EMBL/GenBank/DDBJ databases">
        <title>Draft Genome Sequence of Bacteroides sp. KCTC 15687.</title>
        <authorList>
            <person name="Yu S.Y."/>
            <person name="Kim J.S."/>
            <person name="Oh B.S."/>
            <person name="Park S.H."/>
            <person name="Kang S.W."/>
            <person name="Park J.E."/>
            <person name="Choi S.H."/>
            <person name="Han K.I."/>
            <person name="Lee K.C."/>
            <person name="Eom M.K."/>
            <person name="Suh M.K."/>
            <person name="Lee D.H."/>
            <person name="Yoon H."/>
            <person name="Kim B."/>
            <person name="Yang S.J."/>
            <person name="Lee J.S."/>
            <person name="Lee J.H."/>
        </authorList>
    </citation>
    <scope>NUCLEOTIDE SEQUENCE [LARGE SCALE GENOMIC DNA]</scope>
    <source>
        <strain evidence="1 2">KCTC 15687</strain>
    </source>
</reference>
<proteinExistence type="predicted"/>
<dbReference type="InterPro" id="IPR023198">
    <property type="entry name" value="PGP-like_dom2"/>
</dbReference>
<dbReference type="SFLD" id="SFLDS00003">
    <property type="entry name" value="Haloacid_Dehalogenase"/>
    <property type="match status" value="1"/>
</dbReference>
<dbReference type="PRINTS" id="PR00413">
    <property type="entry name" value="HADHALOGNASE"/>
</dbReference>
<comment type="caution">
    <text evidence="1">The sequence shown here is derived from an EMBL/GenBank/DDBJ whole genome shotgun (WGS) entry which is preliminary data.</text>
</comment>
<dbReference type="EMBL" id="BHWB01000010">
    <property type="protein sequence ID" value="GCB36278.1"/>
    <property type="molecule type" value="Genomic_DNA"/>
</dbReference>
<dbReference type="SUPFAM" id="SSF56784">
    <property type="entry name" value="HAD-like"/>
    <property type="match status" value="1"/>
</dbReference>
<accession>A0A401LXL5</accession>
<dbReference type="SFLD" id="SFLDG01129">
    <property type="entry name" value="C1.5:_HAD__Beta-PGM__Phosphata"/>
    <property type="match status" value="1"/>
</dbReference>
<gene>
    <name evidence="1" type="ORF">KGMB02408_32230</name>
</gene>
<dbReference type="InterPro" id="IPR023214">
    <property type="entry name" value="HAD_sf"/>
</dbReference>
<dbReference type="AlphaFoldDB" id="A0A401LXL5"/>